<dbReference type="PRINTS" id="PR00292">
    <property type="entry name" value="POTATOINHBTR"/>
</dbReference>
<dbReference type="PROSITE" id="PS00285">
    <property type="entry name" value="POTATO_INHIBITOR"/>
    <property type="match status" value="1"/>
</dbReference>
<organism evidence="4">
    <name type="scientific">Brachypodium distachyon</name>
    <name type="common">Purple false brome</name>
    <name type="synonym">Trachynia distachya</name>
    <dbReference type="NCBI Taxonomy" id="15368"/>
    <lineage>
        <taxon>Eukaryota</taxon>
        <taxon>Viridiplantae</taxon>
        <taxon>Streptophyta</taxon>
        <taxon>Embryophyta</taxon>
        <taxon>Tracheophyta</taxon>
        <taxon>Spermatophyta</taxon>
        <taxon>Magnoliopsida</taxon>
        <taxon>Liliopsida</taxon>
        <taxon>Poales</taxon>
        <taxon>Poaceae</taxon>
        <taxon>BOP clade</taxon>
        <taxon>Pooideae</taxon>
        <taxon>Stipodae</taxon>
        <taxon>Brachypodieae</taxon>
        <taxon>Brachypodium</taxon>
    </lineage>
</organism>
<sequence>MAYHVDQWRCRSTIDQCRGKLTWPELLGKKGKEAKYVIGKERPDIDGVIYVPQDAIVTDDYCCNRVRIYVDCNGECDYGNARVIEVPRVG</sequence>
<dbReference type="eggNOG" id="ENOG502SU6V">
    <property type="taxonomic scope" value="Eukaryota"/>
</dbReference>
<dbReference type="HOGENOM" id="CLU_158942_4_0_1"/>
<dbReference type="AlphaFoldDB" id="I1I740"/>
<dbReference type="Gramene" id="KQJ98298">
    <property type="protein sequence ID" value="KQJ98298"/>
    <property type="gene ID" value="BRADI_3g36050v3"/>
</dbReference>
<evidence type="ECO:0000256" key="2">
    <source>
        <dbReference type="ARBA" id="ARBA00022690"/>
    </source>
</evidence>
<dbReference type="GO" id="GO:0009611">
    <property type="term" value="P:response to wounding"/>
    <property type="evidence" value="ECO:0007669"/>
    <property type="project" value="InterPro"/>
</dbReference>
<accession>I1I740</accession>
<dbReference type="PANTHER" id="PTHR33091:SF50">
    <property type="entry name" value="OS06G0319900 PROTEIN"/>
    <property type="match status" value="1"/>
</dbReference>
<evidence type="ECO:0000313" key="6">
    <source>
        <dbReference type="Proteomes" id="UP000008810"/>
    </source>
</evidence>
<protein>
    <submittedName>
        <fullName evidence="4 5">Uncharacterized protein</fullName>
    </submittedName>
</protein>
<dbReference type="FunCoup" id="I1I740">
    <property type="interactions" value="10"/>
</dbReference>
<dbReference type="EnsemblPlants" id="KQJ98298">
    <property type="protein sequence ID" value="KQJ98298"/>
    <property type="gene ID" value="BRADI_3g36050v3"/>
</dbReference>
<reference evidence="5" key="3">
    <citation type="submission" date="2018-08" db="UniProtKB">
        <authorList>
            <consortium name="EnsemblPlants"/>
        </authorList>
    </citation>
    <scope>IDENTIFICATION</scope>
    <source>
        <strain evidence="5">cv. Bd21</strain>
    </source>
</reference>
<dbReference type="Proteomes" id="UP000008810">
    <property type="component" value="Chromosome 3"/>
</dbReference>
<evidence type="ECO:0000313" key="4">
    <source>
        <dbReference type="EMBL" id="KQJ98298.1"/>
    </source>
</evidence>
<keyword evidence="2" id="KW-0646">Protease inhibitor</keyword>
<dbReference type="InterPro" id="IPR036354">
    <property type="entry name" value="Prot_inh_pot1_sf"/>
</dbReference>
<proteinExistence type="inferred from homology"/>
<keyword evidence="3" id="KW-0722">Serine protease inhibitor</keyword>
<evidence type="ECO:0000256" key="3">
    <source>
        <dbReference type="ARBA" id="ARBA00022900"/>
    </source>
</evidence>
<evidence type="ECO:0000313" key="5">
    <source>
        <dbReference type="EnsemblPlants" id="KQJ98298"/>
    </source>
</evidence>
<evidence type="ECO:0000256" key="1">
    <source>
        <dbReference type="ARBA" id="ARBA00008210"/>
    </source>
</evidence>
<dbReference type="EMBL" id="CM000882">
    <property type="protein sequence ID" value="KQJ98298.1"/>
    <property type="molecule type" value="Genomic_DNA"/>
</dbReference>
<dbReference type="Pfam" id="PF00280">
    <property type="entry name" value="potato_inhibit"/>
    <property type="match status" value="1"/>
</dbReference>
<name>I1I740_BRADI</name>
<dbReference type="STRING" id="15368.I1I740"/>
<reference evidence="4 5" key="1">
    <citation type="journal article" date="2010" name="Nature">
        <title>Genome sequencing and analysis of the model grass Brachypodium distachyon.</title>
        <authorList>
            <consortium name="International Brachypodium Initiative"/>
        </authorList>
    </citation>
    <scope>NUCLEOTIDE SEQUENCE [LARGE SCALE GENOMIC DNA]</scope>
    <source>
        <strain evidence="4 5">Bd21</strain>
    </source>
</reference>
<dbReference type="GO" id="GO:0004867">
    <property type="term" value="F:serine-type endopeptidase inhibitor activity"/>
    <property type="evidence" value="ECO:0007669"/>
    <property type="project" value="UniProtKB-KW"/>
</dbReference>
<keyword evidence="6" id="KW-1185">Reference proteome</keyword>
<dbReference type="PANTHER" id="PTHR33091">
    <property type="entry name" value="PROTEIN, PUTATIVE, EXPRESSED-RELATED"/>
    <property type="match status" value="1"/>
</dbReference>
<dbReference type="InParanoid" id="I1I740"/>
<dbReference type="OrthoDB" id="10013825at2759"/>
<reference evidence="4" key="2">
    <citation type="submission" date="2017-06" db="EMBL/GenBank/DDBJ databases">
        <title>WGS assembly of Brachypodium distachyon.</title>
        <authorList>
            <consortium name="The International Brachypodium Initiative"/>
            <person name="Lucas S."/>
            <person name="Harmon-Smith M."/>
            <person name="Lail K."/>
            <person name="Tice H."/>
            <person name="Grimwood J."/>
            <person name="Bruce D."/>
            <person name="Barry K."/>
            <person name="Shu S."/>
            <person name="Lindquist E."/>
            <person name="Wang M."/>
            <person name="Pitluck S."/>
            <person name="Vogel J.P."/>
            <person name="Garvin D.F."/>
            <person name="Mockler T.C."/>
            <person name="Schmutz J."/>
            <person name="Rokhsar D."/>
            <person name="Bevan M.W."/>
        </authorList>
    </citation>
    <scope>NUCLEOTIDE SEQUENCE</scope>
    <source>
        <strain evidence="4">Bd21</strain>
    </source>
</reference>
<dbReference type="InterPro" id="IPR000864">
    <property type="entry name" value="Prot_inh_pot1"/>
</dbReference>
<dbReference type="SUPFAM" id="SSF54654">
    <property type="entry name" value="CI-2 family of serine protease inhibitors"/>
    <property type="match status" value="1"/>
</dbReference>
<dbReference type="OMA" id="RVWIFIE"/>
<gene>
    <name evidence="4" type="ORF">BRADI_3g36050v3</name>
</gene>
<dbReference type="Gene3D" id="3.30.10.10">
    <property type="entry name" value="Trypsin Inhibitor V, subunit A"/>
    <property type="match status" value="1"/>
</dbReference>
<comment type="similarity">
    <text evidence="1">Belongs to the protease inhibitor I13 (potato type I serine protease inhibitor) family.</text>
</comment>